<reference evidence="1" key="1">
    <citation type="journal article" date="2019" name="bioRxiv">
        <title>The Genome of the Zebra Mussel, Dreissena polymorpha: A Resource for Invasive Species Research.</title>
        <authorList>
            <person name="McCartney M.A."/>
            <person name="Auch B."/>
            <person name="Kono T."/>
            <person name="Mallez S."/>
            <person name="Zhang Y."/>
            <person name="Obille A."/>
            <person name="Becker A."/>
            <person name="Abrahante J.E."/>
            <person name="Garbe J."/>
            <person name="Badalamenti J.P."/>
            <person name="Herman A."/>
            <person name="Mangelson H."/>
            <person name="Liachko I."/>
            <person name="Sullivan S."/>
            <person name="Sone E.D."/>
            <person name="Koren S."/>
            <person name="Silverstein K.A.T."/>
            <person name="Beckman K.B."/>
            <person name="Gohl D.M."/>
        </authorList>
    </citation>
    <scope>NUCLEOTIDE SEQUENCE</scope>
    <source>
        <strain evidence="1">Duluth1</strain>
        <tissue evidence="1">Whole animal</tissue>
    </source>
</reference>
<reference evidence="1" key="2">
    <citation type="submission" date="2020-11" db="EMBL/GenBank/DDBJ databases">
        <authorList>
            <person name="McCartney M.A."/>
            <person name="Auch B."/>
            <person name="Kono T."/>
            <person name="Mallez S."/>
            <person name="Becker A."/>
            <person name="Gohl D.M."/>
            <person name="Silverstein K.A.T."/>
            <person name="Koren S."/>
            <person name="Bechman K.B."/>
            <person name="Herman A."/>
            <person name="Abrahante J.E."/>
            <person name="Garbe J."/>
        </authorList>
    </citation>
    <scope>NUCLEOTIDE SEQUENCE</scope>
    <source>
        <strain evidence="1">Duluth1</strain>
        <tissue evidence="1">Whole animal</tissue>
    </source>
</reference>
<evidence type="ECO:0000313" key="2">
    <source>
        <dbReference type="Proteomes" id="UP000828390"/>
    </source>
</evidence>
<comment type="caution">
    <text evidence="1">The sequence shown here is derived from an EMBL/GenBank/DDBJ whole genome shotgun (WGS) entry which is preliminary data.</text>
</comment>
<organism evidence="1 2">
    <name type="scientific">Dreissena polymorpha</name>
    <name type="common">Zebra mussel</name>
    <name type="synonym">Mytilus polymorpha</name>
    <dbReference type="NCBI Taxonomy" id="45954"/>
    <lineage>
        <taxon>Eukaryota</taxon>
        <taxon>Metazoa</taxon>
        <taxon>Spiralia</taxon>
        <taxon>Lophotrochozoa</taxon>
        <taxon>Mollusca</taxon>
        <taxon>Bivalvia</taxon>
        <taxon>Autobranchia</taxon>
        <taxon>Heteroconchia</taxon>
        <taxon>Euheterodonta</taxon>
        <taxon>Imparidentia</taxon>
        <taxon>Neoheterodontei</taxon>
        <taxon>Myida</taxon>
        <taxon>Dreissenoidea</taxon>
        <taxon>Dreissenidae</taxon>
        <taxon>Dreissena</taxon>
    </lineage>
</organism>
<dbReference type="AlphaFoldDB" id="A0A9D3Y5I6"/>
<keyword evidence="2" id="KW-1185">Reference proteome</keyword>
<gene>
    <name evidence="1" type="ORF">DPMN_193956</name>
</gene>
<dbReference type="Proteomes" id="UP000828390">
    <property type="component" value="Unassembled WGS sequence"/>
</dbReference>
<evidence type="ECO:0000313" key="1">
    <source>
        <dbReference type="EMBL" id="KAH3692143.1"/>
    </source>
</evidence>
<sequence>MYVTKTILLSVTEEEALMDLEETTAAHPAEPLEKATATPLATAPSEAPVVTTPLVTAPLLTAPVATAPVATAPVVTAPVVTLSMTEEEALMDLEETTAAHPADPLETATATPLATAPSEAPVVTTPLVTAPLVTAPLVTAPVATAPVATAP</sequence>
<accession>A0A9D3Y5I6</accession>
<protein>
    <submittedName>
        <fullName evidence="1">Uncharacterized protein</fullName>
    </submittedName>
</protein>
<dbReference type="EMBL" id="JAIWYP010000025">
    <property type="protein sequence ID" value="KAH3692143.1"/>
    <property type="molecule type" value="Genomic_DNA"/>
</dbReference>
<proteinExistence type="predicted"/>
<name>A0A9D3Y5I6_DREPO</name>